<reference evidence="3 4" key="1">
    <citation type="journal article" date="2020" name="Biotechnol. Biofuels">
        <title>New insights from the biogas microbiome by comprehensive genome-resolved metagenomics of nearly 1600 species originating from multiple anaerobic digesters.</title>
        <authorList>
            <person name="Campanaro S."/>
            <person name="Treu L."/>
            <person name="Rodriguez-R L.M."/>
            <person name="Kovalovszki A."/>
            <person name="Ziels R.M."/>
            <person name="Maus I."/>
            <person name="Zhu X."/>
            <person name="Kougias P.G."/>
            <person name="Basile A."/>
            <person name="Luo G."/>
            <person name="Schluter A."/>
            <person name="Konstantinidis K.T."/>
            <person name="Angelidaki I."/>
        </authorList>
    </citation>
    <scope>NUCLEOTIDE SEQUENCE [LARGE SCALE GENOMIC DNA]</scope>
    <source>
        <strain evidence="3">AS05jafATM_89</strain>
    </source>
</reference>
<organism evidence="3 4">
    <name type="scientific">Candidatus Dojkabacteria bacterium</name>
    <dbReference type="NCBI Taxonomy" id="2099670"/>
    <lineage>
        <taxon>Bacteria</taxon>
        <taxon>Candidatus Dojkabacteria</taxon>
    </lineage>
</organism>
<evidence type="ECO:0000313" key="4">
    <source>
        <dbReference type="Proteomes" id="UP000576550"/>
    </source>
</evidence>
<gene>
    <name evidence="3" type="ORF">GX533_03555</name>
</gene>
<dbReference type="InterPro" id="IPR011098">
    <property type="entry name" value="G5_dom"/>
</dbReference>
<name>A0A832Q8I9_9BACT</name>
<proteinExistence type="predicted"/>
<dbReference type="SMART" id="SM01208">
    <property type="entry name" value="G5"/>
    <property type="match status" value="1"/>
</dbReference>
<dbReference type="Gene3D" id="2.20.230.10">
    <property type="entry name" value="Resuscitation-promoting factor rpfb"/>
    <property type="match status" value="1"/>
</dbReference>
<dbReference type="Pfam" id="PF07501">
    <property type="entry name" value="G5"/>
    <property type="match status" value="1"/>
</dbReference>
<feature type="domain" description="G5" evidence="2">
    <location>
        <begin position="115"/>
        <end position="196"/>
    </location>
</feature>
<comment type="caution">
    <text evidence="3">The sequence shown here is derived from an EMBL/GenBank/DDBJ whole genome shotgun (WGS) entry which is preliminary data.</text>
</comment>
<evidence type="ECO:0000256" key="1">
    <source>
        <dbReference type="ARBA" id="ARBA00022729"/>
    </source>
</evidence>
<dbReference type="Proteomes" id="UP000576550">
    <property type="component" value="Unassembled WGS sequence"/>
</dbReference>
<dbReference type="PROSITE" id="PS51109">
    <property type="entry name" value="G5"/>
    <property type="match status" value="1"/>
</dbReference>
<accession>A0A832Q8I9</accession>
<evidence type="ECO:0000259" key="2">
    <source>
        <dbReference type="PROSITE" id="PS51109"/>
    </source>
</evidence>
<keyword evidence="1" id="KW-0732">Signal</keyword>
<sequence length="316" mass="36624">MSRKKVFYLLLFLIMFWFANTVSTKHFGDIYRDVFTEVERENREALMDVLGIQDTSDGRIKVMTVSYNSDIVTYLTRGISTTETLLELGYPLGSKNRILSNSPIDRLYKESYITIQTYVTEISQVFVTVPFETVTEGESLCASMTEKRIAQKGETGRKVQTIEKYFLDGEYISEKVVSEEIIKQPVKEIISLSGGIHPPDSVPQIGFNCPYWKSEVDKINATEEEKEWLKFTMEKESGCNAERNKGFHKGLFQWNPCLWYKQYPTDNIFEGHAQIKRTLEKIRGCADPAKMWPGVYKQYVNTYKKELSHRYVCGYL</sequence>
<dbReference type="EMBL" id="DUTP01000006">
    <property type="protein sequence ID" value="HHX99719.1"/>
    <property type="molecule type" value="Genomic_DNA"/>
</dbReference>
<evidence type="ECO:0000313" key="3">
    <source>
        <dbReference type="EMBL" id="HHX99719.1"/>
    </source>
</evidence>
<dbReference type="AlphaFoldDB" id="A0A832Q8I9"/>
<protein>
    <recommendedName>
        <fullName evidence="2">G5 domain-containing protein</fullName>
    </recommendedName>
</protein>